<dbReference type="Proteomes" id="UP000663873">
    <property type="component" value="Unassembled WGS sequence"/>
</dbReference>
<evidence type="ECO:0000313" key="3">
    <source>
        <dbReference type="Proteomes" id="UP000663873"/>
    </source>
</evidence>
<dbReference type="EMBL" id="CAJOBP010102801">
    <property type="protein sequence ID" value="CAF4980863.1"/>
    <property type="molecule type" value="Genomic_DNA"/>
</dbReference>
<evidence type="ECO:0000256" key="1">
    <source>
        <dbReference type="SAM" id="MobiDB-lite"/>
    </source>
</evidence>
<reference evidence="2" key="1">
    <citation type="submission" date="2021-02" db="EMBL/GenBank/DDBJ databases">
        <authorList>
            <person name="Nowell W R."/>
        </authorList>
    </citation>
    <scope>NUCLEOTIDE SEQUENCE</scope>
</reference>
<evidence type="ECO:0000313" key="2">
    <source>
        <dbReference type="EMBL" id="CAF4980863.1"/>
    </source>
</evidence>
<name>A0A821ZEM9_9BILA</name>
<feature type="region of interest" description="Disordered" evidence="1">
    <location>
        <begin position="1"/>
        <end position="34"/>
    </location>
</feature>
<organism evidence="2 3">
    <name type="scientific">Rotaria socialis</name>
    <dbReference type="NCBI Taxonomy" id="392032"/>
    <lineage>
        <taxon>Eukaryota</taxon>
        <taxon>Metazoa</taxon>
        <taxon>Spiralia</taxon>
        <taxon>Gnathifera</taxon>
        <taxon>Rotifera</taxon>
        <taxon>Eurotatoria</taxon>
        <taxon>Bdelloidea</taxon>
        <taxon>Philodinida</taxon>
        <taxon>Philodinidae</taxon>
        <taxon>Rotaria</taxon>
    </lineage>
</organism>
<sequence>VRPPQAPAPPPLYVRIQPPPPQQQAPLVIREAPPPRPKHIPVNIILSKKILIYHL</sequence>
<accession>A0A821ZEM9</accession>
<gene>
    <name evidence="2" type="ORF">UJA718_LOCUS49298</name>
</gene>
<keyword evidence="3" id="KW-1185">Reference proteome</keyword>
<feature type="non-terminal residue" evidence="2">
    <location>
        <position position="1"/>
    </location>
</feature>
<feature type="compositionally biased region" description="Pro residues" evidence="1">
    <location>
        <begin position="1"/>
        <end position="23"/>
    </location>
</feature>
<proteinExistence type="predicted"/>
<protein>
    <submittedName>
        <fullName evidence="2">Uncharacterized protein</fullName>
    </submittedName>
</protein>
<dbReference type="AlphaFoldDB" id="A0A821ZEM9"/>
<comment type="caution">
    <text evidence="2">The sequence shown here is derived from an EMBL/GenBank/DDBJ whole genome shotgun (WGS) entry which is preliminary data.</text>
</comment>